<dbReference type="OrthoDB" id="3863176at2"/>
<dbReference type="Gene3D" id="3.40.710.10">
    <property type="entry name" value="DD-peptidase/beta-lactamase superfamily"/>
    <property type="match status" value="1"/>
</dbReference>
<dbReference type="InterPro" id="IPR056008">
    <property type="entry name" value="DUF7586"/>
</dbReference>
<sequence length="462" mass="48806">MTSSVTTLLPATERALLTSVATAQSTGRSPSLVAGVARDGQLAWTGGCPETDGFRPAQTQYRMGSITKTFTAVLVLRLRDEGLLDLDDPVERHLPGTGLGPVTIAQLLGHGGGLRAESPGPWWERTPGTLRPGLADVLGEGPIHPAGRRFHYSNPGYTVLGSLVEAVRGVPWEEALRTGILQPLGLTRTGLRPEAPAAEGWAVHPWADVLLPEPCADLGLMTPAGGLWSTVTDLCRFAVFLAEGDDRVLGASSVREMRTPSTPAENGEWDSAYGLGLQVVRADGRTLAGHSGSLPGFLAGLWFSVEDRIAAVALANATSGPAVPAVAADLVRIVAEAEPPLPAPWKPLAGVDPELLALTGPWYWGTYTYALRLLPGRALELQPLKGSGRGARFTPEQDGTWTGQNGYHAGETLRVVRREDGSVRHLDVGSFVFTREPYEPGAGVPGGVDAEGWRGFPDPSQG</sequence>
<protein>
    <submittedName>
        <fullName evidence="4">Beta-lactamase</fullName>
    </submittedName>
</protein>
<feature type="domain" description="Beta-lactamase-related" evidence="2">
    <location>
        <begin position="25"/>
        <end position="335"/>
    </location>
</feature>
<evidence type="ECO:0000259" key="3">
    <source>
        <dbReference type="Pfam" id="PF24491"/>
    </source>
</evidence>
<evidence type="ECO:0000313" key="5">
    <source>
        <dbReference type="Proteomes" id="UP000002357"/>
    </source>
</evidence>
<gene>
    <name evidence="4" type="ORF">SCLAV_2874</name>
</gene>
<dbReference type="EMBL" id="CM000913">
    <property type="protein sequence ID" value="EFG07947.1"/>
    <property type="molecule type" value="Genomic_DNA"/>
</dbReference>
<dbReference type="PANTHER" id="PTHR46825:SF7">
    <property type="entry name" value="D-ALANYL-D-ALANINE CARBOXYPEPTIDASE"/>
    <property type="match status" value="1"/>
</dbReference>
<accession>B5GXB9</accession>
<dbReference type="InterPro" id="IPR012338">
    <property type="entry name" value="Beta-lactam/transpept-like"/>
</dbReference>
<dbReference type="Proteomes" id="UP000002357">
    <property type="component" value="Chromosome"/>
</dbReference>
<dbReference type="SUPFAM" id="SSF56601">
    <property type="entry name" value="beta-lactamase/transpeptidase-like"/>
    <property type="match status" value="1"/>
</dbReference>
<reference evidence="4 5" key="1">
    <citation type="journal article" date="2010" name="Genome Biol. Evol.">
        <title>The sequence of a 1.8-mb bacterial linear plasmid reveals a rich evolutionary reservoir of secondary metabolic pathways.</title>
        <authorList>
            <person name="Medema M.H."/>
            <person name="Trefzer A."/>
            <person name="Kovalchuk A."/>
            <person name="van den Berg M."/>
            <person name="Mueller U."/>
            <person name="Heijne W."/>
            <person name="Wu L."/>
            <person name="Alam M.T."/>
            <person name="Ronning C.M."/>
            <person name="Nierman W.C."/>
            <person name="Bovenberg R.A.L."/>
            <person name="Breitling R."/>
            <person name="Takano E."/>
        </authorList>
    </citation>
    <scope>NUCLEOTIDE SEQUENCE [LARGE SCALE GENOMIC DNA]</scope>
    <source>
        <strain evidence="5">ATCC 27064 / DSM 738 / JCM 4710 / NBRC 13307 / NCIMB 12785 / NRRL 3585 / VKM Ac-602</strain>
    </source>
</reference>
<dbReference type="InterPro" id="IPR050491">
    <property type="entry name" value="AmpC-like"/>
</dbReference>
<feature type="region of interest" description="Disordered" evidence="1">
    <location>
        <begin position="440"/>
        <end position="462"/>
    </location>
</feature>
<keyword evidence="5" id="KW-1185">Reference proteome</keyword>
<proteinExistence type="predicted"/>
<dbReference type="Pfam" id="PF00144">
    <property type="entry name" value="Beta-lactamase"/>
    <property type="match status" value="1"/>
</dbReference>
<evidence type="ECO:0000259" key="2">
    <source>
        <dbReference type="Pfam" id="PF00144"/>
    </source>
</evidence>
<dbReference type="STRING" id="1901.BB341_14185"/>
<dbReference type="AlphaFoldDB" id="B5GXB9"/>
<evidence type="ECO:0000256" key="1">
    <source>
        <dbReference type="SAM" id="MobiDB-lite"/>
    </source>
</evidence>
<dbReference type="GeneID" id="93730584"/>
<organism evidence="4 5">
    <name type="scientific">Streptomyces clavuligerus</name>
    <dbReference type="NCBI Taxonomy" id="1901"/>
    <lineage>
        <taxon>Bacteria</taxon>
        <taxon>Bacillati</taxon>
        <taxon>Actinomycetota</taxon>
        <taxon>Actinomycetes</taxon>
        <taxon>Kitasatosporales</taxon>
        <taxon>Streptomycetaceae</taxon>
        <taxon>Streptomyces</taxon>
    </lineage>
</organism>
<dbReference type="Pfam" id="PF24491">
    <property type="entry name" value="DUF7586"/>
    <property type="match status" value="1"/>
</dbReference>
<name>B5GXB9_STRCL</name>
<dbReference type="eggNOG" id="COG1680">
    <property type="taxonomic scope" value="Bacteria"/>
</dbReference>
<dbReference type="PANTHER" id="PTHR46825">
    <property type="entry name" value="D-ALANYL-D-ALANINE-CARBOXYPEPTIDASE/ENDOPEPTIDASE AMPH"/>
    <property type="match status" value="1"/>
</dbReference>
<dbReference type="RefSeq" id="WP_003956542.1">
    <property type="nucleotide sequence ID" value="NZ_CM000913.1"/>
</dbReference>
<evidence type="ECO:0000313" key="4">
    <source>
        <dbReference type="EMBL" id="EFG07947.1"/>
    </source>
</evidence>
<dbReference type="KEGG" id="sclf:BB341_14185"/>
<feature type="domain" description="DUF7586" evidence="3">
    <location>
        <begin position="351"/>
        <end position="435"/>
    </location>
</feature>
<dbReference type="InterPro" id="IPR001466">
    <property type="entry name" value="Beta-lactam-related"/>
</dbReference>